<sequence length="131" mass="14512">MIANLQLSDILLLMSVIEFNPIEIATQIDSERRKRKLSCADLARQSGVHVSQVSRVCRGRFRTVSQNTMRICNALGLAVNPDSSASCQHGRLLAEAIIAVWDKTPSDAQRLLRFIESVAALRESTHGHSDQ</sequence>
<dbReference type="CDD" id="cd00093">
    <property type="entry name" value="HTH_XRE"/>
    <property type="match status" value="1"/>
</dbReference>
<evidence type="ECO:0000259" key="1">
    <source>
        <dbReference type="PROSITE" id="PS50943"/>
    </source>
</evidence>
<dbReference type="Gene3D" id="1.10.260.40">
    <property type="entry name" value="lambda repressor-like DNA-binding domains"/>
    <property type="match status" value="1"/>
</dbReference>
<proteinExistence type="predicted"/>
<comment type="caution">
    <text evidence="2">The sequence shown here is derived from an EMBL/GenBank/DDBJ whole genome shotgun (WGS) entry which is preliminary data.</text>
</comment>
<dbReference type="InterPro" id="IPR010982">
    <property type="entry name" value="Lambda_DNA-bd_dom_sf"/>
</dbReference>
<organism evidence="2 3">
    <name type="scientific">Mesorhizobium robiniae</name>
    <dbReference type="NCBI Taxonomy" id="559315"/>
    <lineage>
        <taxon>Bacteria</taxon>
        <taxon>Pseudomonadati</taxon>
        <taxon>Pseudomonadota</taxon>
        <taxon>Alphaproteobacteria</taxon>
        <taxon>Hyphomicrobiales</taxon>
        <taxon>Phyllobacteriaceae</taxon>
        <taxon>Mesorhizobium</taxon>
    </lineage>
</organism>
<dbReference type="PROSITE" id="PS50943">
    <property type="entry name" value="HTH_CROC1"/>
    <property type="match status" value="1"/>
</dbReference>
<gene>
    <name evidence="2" type="ORF">ABID19_006660</name>
</gene>
<dbReference type="EMBL" id="JBEPMC010000019">
    <property type="protein sequence ID" value="MET3583595.1"/>
    <property type="molecule type" value="Genomic_DNA"/>
</dbReference>
<dbReference type="Pfam" id="PF13443">
    <property type="entry name" value="HTH_26"/>
    <property type="match status" value="1"/>
</dbReference>
<reference evidence="2 3" key="1">
    <citation type="submission" date="2024-06" db="EMBL/GenBank/DDBJ databases">
        <title>Genomic Encyclopedia of Type Strains, Phase IV (KMG-IV): sequencing the most valuable type-strain genomes for metagenomic binning, comparative biology and taxonomic classification.</title>
        <authorList>
            <person name="Goeker M."/>
        </authorList>
    </citation>
    <scope>NUCLEOTIDE SEQUENCE [LARGE SCALE GENOMIC DNA]</scope>
    <source>
        <strain evidence="2 3">DSM 100022</strain>
    </source>
</reference>
<protein>
    <submittedName>
        <fullName evidence="2">Transcriptional regulator with XRE-family HTH domain</fullName>
    </submittedName>
</protein>
<accession>A0ABV2GZ80</accession>
<dbReference type="SMART" id="SM00530">
    <property type="entry name" value="HTH_XRE"/>
    <property type="match status" value="1"/>
</dbReference>
<dbReference type="SUPFAM" id="SSF47413">
    <property type="entry name" value="lambda repressor-like DNA-binding domains"/>
    <property type="match status" value="1"/>
</dbReference>
<keyword evidence="3" id="KW-1185">Reference proteome</keyword>
<feature type="domain" description="HTH cro/C1-type" evidence="1">
    <location>
        <begin position="28"/>
        <end position="84"/>
    </location>
</feature>
<evidence type="ECO:0000313" key="2">
    <source>
        <dbReference type="EMBL" id="MET3583595.1"/>
    </source>
</evidence>
<name>A0ABV2GZ80_9HYPH</name>
<dbReference type="RefSeq" id="WP_263806759.1">
    <property type="nucleotide sequence ID" value="NZ_JBEPMC010000019.1"/>
</dbReference>
<dbReference type="Proteomes" id="UP001549204">
    <property type="component" value="Unassembled WGS sequence"/>
</dbReference>
<dbReference type="InterPro" id="IPR001387">
    <property type="entry name" value="Cro/C1-type_HTH"/>
</dbReference>
<evidence type="ECO:0000313" key="3">
    <source>
        <dbReference type="Proteomes" id="UP001549204"/>
    </source>
</evidence>